<comment type="similarity">
    <text evidence="1">Belongs to the EXO5 family.</text>
</comment>
<proteinExistence type="inferred from homology"/>
<dbReference type="InterPro" id="IPR019190">
    <property type="entry name" value="EXOV"/>
</dbReference>
<dbReference type="Pfam" id="PF09810">
    <property type="entry name" value="Exo5"/>
    <property type="match status" value="3"/>
</dbReference>
<name>A0ABD0WMQ0_UMBPY</name>
<evidence type="ECO:0000256" key="1">
    <source>
        <dbReference type="ARBA" id="ARBA00009797"/>
    </source>
</evidence>
<evidence type="ECO:0008006" key="4">
    <source>
        <dbReference type="Google" id="ProtNLM"/>
    </source>
</evidence>
<dbReference type="InterPro" id="IPR011604">
    <property type="entry name" value="PDDEXK-like_dom_sf"/>
</dbReference>
<reference evidence="2 3" key="1">
    <citation type="submission" date="2024-06" db="EMBL/GenBank/DDBJ databases">
        <authorList>
            <person name="Pan Q."/>
            <person name="Wen M."/>
            <person name="Jouanno E."/>
            <person name="Zahm M."/>
            <person name="Klopp C."/>
            <person name="Cabau C."/>
            <person name="Louis A."/>
            <person name="Berthelot C."/>
            <person name="Parey E."/>
            <person name="Roest Crollius H."/>
            <person name="Montfort J."/>
            <person name="Robinson-Rechavi M."/>
            <person name="Bouchez O."/>
            <person name="Lampietro C."/>
            <person name="Lopez Roques C."/>
            <person name="Donnadieu C."/>
            <person name="Postlethwait J."/>
            <person name="Bobe J."/>
            <person name="Verreycken H."/>
            <person name="Guiguen Y."/>
        </authorList>
    </citation>
    <scope>NUCLEOTIDE SEQUENCE [LARGE SCALE GENOMIC DNA]</scope>
    <source>
        <strain evidence="2">Up_M1</strain>
        <tissue evidence="2">Testis</tissue>
    </source>
</reference>
<dbReference type="AlphaFoldDB" id="A0ABD0WMQ0"/>
<evidence type="ECO:0000313" key="3">
    <source>
        <dbReference type="Proteomes" id="UP001557470"/>
    </source>
</evidence>
<dbReference type="EMBL" id="JAGEUA010000006">
    <property type="protein sequence ID" value="KAL0973143.1"/>
    <property type="molecule type" value="Genomic_DNA"/>
</dbReference>
<dbReference type="Gene3D" id="3.90.320.10">
    <property type="match status" value="1"/>
</dbReference>
<accession>A0ABD0WMQ0</accession>
<comment type="caution">
    <text evidence="2">The sequence shown here is derived from an EMBL/GenBank/DDBJ whole genome shotgun (WGS) entry which is preliminary data.</text>
</comment>
<dbReference type="PANTHER" id="PTHR14464">
    <property type="entry name" value="EXONUCLEASE V"/>
    <property type="match status" value="1"/>
</dbReference>
<sequence length="273" mass="31015">MSCFCVGSELHSNPDALNVVVHSREDRVGLKLMNLTHMIPALQAGQMVREVPVFGVLEGVFFQGVVDELCHSESGTLVLSELKTRSQNSLPHPAQYKGHSLQVRVYKLLFDAMVQGSMERHNLLRYLNLRPHQAFGSPLQSYAQKLGILAVTFGELVDHLLSILNFSNLRAVDKLRLEYIHQSSGSLIGTREVEFDEAQLRAELRDYLPFWLGEREPQGVDLENIDESWKCNICPYEESCDWKRRRLQQIMFDGIKKVKFGCSKVEGPALETN</sequence>
<evidence type="ECO:0000313" key="2">
    <source>
        <dbReference type="EMBL" id="KAL0973143.1"/>
    </source>
</evidence>
<gene>
    <name evidence="2" type="ORF">UPYG_G00199550</name>
</gene>
<dbReference type="PANTHER" id="PTHR14464:SF4">
    <property type="entry name" value="EXONUCLEASE V"/>
    <property type="match status" value="1"/>
</dbReference>
<keyword evidence="3" id="KW-1185">Reference proteome</keyword>
<dbReference type="Proteomes" id="UP001557470">
    <property type="component" value="Unassembled WGS sequence"/>
</dbReference>
<organism evidence="2 3">
    <name type="scientific">Umbra pygmaea</name>
    <name type="common">Eastern mudminnow</name>
    <dbReference type="NCBI Taxonomy" id="75934"/>
    <lineage>
        <taxon>Eukaryota</taxon>
        <taxon>Metazoa</taxon>
        <taxon>Chordata</taxon>
        <taxon>Craniata</taxon>
        <taxon>Vertebrata</taxon>
        <taxon>Euteleostomi</taxon>
        <taxon>Actinopterygii</taxon>
        <taxon>Neopterygii</taxon>
        <taxon>Teleostei</taxon>
        <taxon>Protacanthopterygii</taxon>
        <taxon>Esociformes</taxon>
        <taxon>Umbridae</taxon>
        <taxon>Umbra</taxon>
    </lineage>
</organism>
<protein>
    <recommendedName>
        <fullName evidence="4">Exonuclease V</fullName>
    </recommendedName>
</protein>